<protein>
    <submittedName>
        <fullName evidence="1">Uncharacterized protein</fullName>
    </submittedName>
</protein>
<dbReference type="Proteomes" id="UP000545074">
    <property type="component" value="Unassembled WGS sequence"/>
</dbReference>
<accession>A0A7W2KHC2</accession>
<name>A0A7W2KHC2_9PSED</name>
<dbReference type="RefSeq" id="WP_182389784.1">
    <property type="nucleotide sequence ID" value="NZ_JACGCX010000009.1"/>
</dbReference>
<gene>
    <name evidence="1" type="ORF">H4C80_15555</name>
</gene>
<dbReference type="EMBL" id="JACGCX010000009">
    <property type="protein sequence ID" value="MBA6098536.1"/>
    <property type="molecule type" value="Genomic_DNA"/>
</dbReference>
<evidence type="ECO:0000313" key="2">
    <source>
        <dbReference type="Proteomes" id="UP000545074"/>
    </source>
</evidence>
<proteinExistence type="predicted"/>
<comment type="caution">
    <text evidence="1">The sequence shown here is derived from an EMBL/GenBank/DDBJ whole genome shotgun (WGS) entry which is preliminary data.</text>
</comment>
<dbReference type="AlphaFoldDB" id="A0A7W2KHC2"/>
<sequence>MTLQVLDFAAQTVNEIHWRTAGLLAQGEGQYGQWTQLQALTHLLELVQRDACSSPLQLGKERPARITEISRRDVSLAAQRARDNSE</sequence>
<reference evidence="1 2" key="1">
    <citation type="submission" date="2020-07" db="EMBL/GenBank/DDBJ databases">
        <title>Diversity of carbapenemase encoding genes among Pseudomonas putida group clinical isolates in a tertiary Brazilian hospital.</title>
        <authorList>
            <person name="Alberto-Lei F."/>
            <person name="Nodari C.S."/>
            <person name="Streling A.P."/>
            <person name="Paulino J.T."/>
            <person name="Bessa-Neto F.O."/>
            <person name="Cayo R."/>
            <person name="Gales A.C."/>
        </authorList>
    </citation>
    <scope>NUCLEOTIDE SEQUENCE [LARGE SCALE GENOMIC DNA]</scope>
    <source>
        <strain evidence="1 2">12815</strain>
    </source>
</reference>
<organism evidence="1 2">
    <name type="scientific">Pseudomonas juntendi</name>
    <dbReference type="NCBI Taxonomy" id="2666183"/>
    <lineage>
        <taxon>Bacteria</taxon>
        <taxon>Pseudomonadati</taxon>
        <taxon>Pseudomonadota</taxon>
        <taxon>Gammaproteobacteria</taxon>
        <taxon>Pseudomonadales</taxon>
        <taxon>Pseudomonadaceae</taxon>
        <taxon>Pseudomonas</taxon>
    </lineage>
</organism>
<evidence type="ECO:0000313" key="1">
    <source>
        <dbReference type="EMBL" id="MBA6098536.1"/>
    </source>
</evidence>